<dbReference type="GO" id="GO:0006654">
    <property type="term" value="P:phosphatidic acid biosynthetic process"/>
    <property type="evidence" value="ECO:0007669"/>
    <property type="project" value="TreeGrafter"/>
</dbReference>
<dbReference type="Proteomes" id="UP000254118">
    <property type="component" value="Unassembled WGS sequence"/>
</dbReference>
<comment type="caution">
    <text evidence="5">The sequence shown here is derived from an EMBL/GenBank/DDBJ whole genome shotgun (WGS) entry which is preliminary data.</text>
</comment>
<name>A0AA46BN35_9MICO</name>
<gene>
    <name evidence="5" type="primary">plsC_1</name>
    <name evidence="5" type="ORF">NCTC7915_01102</name>
</gene>
<sequence length="271" mass="29631">MFCLLEAVVLYAMEPVYNSVVAVARTLFAAQGIRFRVTGSENIPTEGGAVIVMNHLSYMDFAYAGLAARPSRRLIRFMCKKSVWDHPIAGPLMSGMKHIPVDRENGSQAFRDAVKALKAGELVGVFPEATISRSYELKEFKTGAIRMAQATGVPIIPIVLWGTQRIWTKGHPRRLGYSRTPISLTVGKAISAPKQAPADEVSATLRAEMQLLLDHAQAEYPRLEGDDLKFLPARLGGTAPTLAEANEMDRLDRERRRAAAAQKNPGTDSAA</sequence>
<protein>
    <submittedName>
        <fullName evidence="5">1-acyl-sn-glycerol-3-phosphate acyltransferase</fullName>
        <ecNumber evidence="5">2.3.1.51</ecNumber>
    </submittedName>
</protein>
<evidence type="ECO:0000259" key="4">
    <source>
        <dbReference type="SMART" id="SM00563"/>
    </source>
</evidence>
<evidence type="ECO:0000256" key="1">
    <source>
        <dbReference type="ARBA" id="ARBA00022679"/>
    </source>
</evidence>
<dbReference type="GO" id="GO:0003841">
    <property type="term" value="F:1-acylglycerol-3-phosphate O-acyltransferase activity"/>
    <property type="evidence" value="ECO:0007669"/>
    <property type="project" value="UniProtKB-EC"/>
</dbReference>
<feature type="compositionally biased region" description="Basic and acidic residues" evidence="3">
    <location>
        <begin position="247"/>
        <end position="257"/>
    </location>
</feature>
<accession>A0AA46BN35</accession>
<dbReference type="AlphaFoldDB" id="A0AA46BN35"/>
<proteinExistence type="predicted"/>
<organism evidence="5 6">
    <name type="scientific">Dermatophilus congolensis</name>
    <dbReference type="NCBI Taxonomy" id="1863"/>
    <lineage>
        <taxon>Bacteria</taxon>
        <taxon>Bacillati</taxon>
        <taxon>Actinomycetota</taxon>
        <taxon>Actinomycetes</taxon>
        <taxon>Micrococcales</taxon>
        <taxon>Dermatophilaceae</taxon>
        <taxon>Dermatophilus</taxon>
    </lineage>
</organism>
<dbReference type="EMBL" id="UFYA01000001">
    <property type="protein sequence ID" value="STD08932.1"/>
    <property type="molecule type" value="Genomic_DNA"/>
</dbReference>
<keyword evidence="1 5" id="KW-0808">Transferase</keyword>
<dbReference type="InterPro" id="IPR002123">
    <property type="entry name" value="Plipid/glycerol_acylTrfase"/>
</dbReference>
<dbReference type="PANTHER" id="PTHR10434">
    <property type="entry name" value="1-ACYL-SN-GLYCEROL-3-PHOSPHATE ACYLTRANSFERASE"/>
    <property type="match status" value="1"/>
</dbReference>
<dbReference type="PANTHER" id="PTHR10434:SF55">
    <property type="entry name" value="POSSIBLE ACYLTRANSFERASE"/>
    <property type="match status" value="1"/>
</dbReference>
<reference evidence="5 6" key="1">
    <citation type="submission" date="2018-06" db="EMBL/GenBank/DDBJ databases">
        <authorList>
            <consortium name="Pathogen Informatics"/>
            <person name="Doyle S."/>
        </authorList>
    </citation>
    <scope>NUCLEOTIDE SEQUENCE [LARGE SCALE GENOMIC DNA]</scope>
    <source>
        <strain evidence="5 6">NCTC7915</strain>
    </source>
</reference>
<feature type="region of interest" description="Disordered" evidence="3">
    <location>
        <begin position="241"/>
        <end position="271"/>
    </location>
</feature>
<dbReference type="SMART" id="SM00563">
    <property type="entry name" value="PlsC"/>
    <property type="match status" value="1"/>
</dbReference>
<dbReference type="CDD" id="cd07989">
    <property type="entry name" value="LPLAT_AGPAT-like"/>
    <property type="match status" value="1"/>
</dbReference>
<dbReference type="Pfam" id="PF01553">
    <property type="entry name" value="Acyltransferase"/>
    <property type="match status" value="1"/>
</dbReference>
<keyword evidence="2 5" id="KW-0012">Acyltransferase</keyword>
<dbReference type="EC" id="2.3.1.51" evidence="5"/>
<dbReference type="GO" id="GO:0005886">
    <property type="term" value="C:plasma membrane"/>
    <property type="evidence" value="ECO:0007669"/>
    <property type="project" value="TreeGrafter"/>
</dbReference>
<evidence type="ECO:0000256" key="2">
    <source>
        <dbReference type="ARBA" id="ARBA00023315"/>
    </source>
</evidence>
<feature type="domain" description="Phospholipid/glycerol acyltransferase" evidence="4">
    <location>
        <begin position="49"/>
        <end position="163"/>
    </location>
</feature>
<evidence type="ECO:0000256" key="3">
    <source>
        <dbReference type="SAM" id="MobiDB-lite"/>
    </source>
</evidence>
<evidence type="ECO:0000313" key="5">
    <source>
        <dbReference type="EMBL" id="STD08932.1"/>
    </source>
</evidence>
<evidence type="ECO:0000313" key="6">
    <source>
        <dbReference type="Proteomes" id="UP000254118"/>
    </source>
</evidence>
<dbReference type="SUPFAM" id="SSF69593">
    <property type="entry name" value="Glycerol-3-phosphate (1)-acyltransferase"/>
    <property type="match status" value="1"/>
</dbReference>